<comment type="caution">
    <text evidence="1">The sequence shown here is derived from an EMBL/GenBank/DDBJ whole genome shotgun (WGS) entry which is preliminary data.</text>
</comment>
<gene>
    <name evidence="1" type="ORF">LCGC14_2129030</name>
</gene>
<reference evidence="1" key="1">
    <citation type="journal article" date="2015" name="Nature">
        <title>Complex archaea that bridge the gap between prokaryotes and eukaryotes.</title>
        <authorList>
            <person name="Spang A."/>
            <person name="Saw J.H."/>
            <person name="Jorgensen S.L."/>
            <person name="Zaremba-Niedzwiedzka K."/>
            <person name="Martijn J."/>
            <person name="Lind A.E."/>
            <person name="van Eijk R."/>
            <person name="Schleper C."/>
            <person name="Guy L."/>
            <person name="Ettema T.J."/>
        </authorList>
    </citation>
    <scope>NUCLEOTIDE SEQUENCE</scope>
</reference>
<proteinExistence type="predicted"/>
<evidence type="ECO:0000313" key="1">
    <source>
        <dbReference type="EMBL" id="KKL68031.1"/>
    </source>
</evidence>
<accession>A0A0F9EP44</accession>
<sequence>MTIVVFCHHPIEGETDYRGRPAELTYDMKVSVDEDDDSIPFLKYECPECRRVISFEIQQFHT</sequence>
<organism evidence="1">
    <name type="scientific">marine sediment metagenome</name>
    <dbReference type="NCBI Taxonomy" id="412755"/>
    <lineage>
        <taxon>unclassified sequences</taxon>
        <taxon>metagenomes</taxon>
        <taxon>ecological metagenomes</taxon>
    </lineage>
</organism>
<protein>
    <submittedName>
        <fullName evidence="1">Uncharacterized protein</fullName>
    </submittedName>
</protein>
<name>A0A0F9EP44_9ZZZZ</name>
<dbReference type="AlphaFoldDB" id="A0A0F9EP44"/>
<dbReference type="EMBL" id="LAZR01026662">
    <property type="protein sequence ID" value="KKL68031.1"/>
    <property type="molecule type" value="Genomic_DNA"/>
</dbReference>